<evidence type="ECO:0000256" key="5">
    <source>
        <dbReference type="SAM" id="Phobius"/>
    </source>
</evidence>
<organism evidence="6 7">
    <name type="scientific">Candidatus Kaiserbacteria bacterium RIFCSPLOWO2_12_FULL_45_26</name>
    <dbReference type="NCBI Taxonomy" id="1798525"/>
    <lineage>
        <taxon>Bacteria</taxon>
        <taxon>Candidatus Kaiseribacteriota</taxon>
    </lineage>
</organism>
<proteinExistence type="predicted"/>
<comment type="caution">
    <text evidence="6">The sequence shown here is derived from an EMBL/GenBank/DDBJ whole genome shotgun (WGS) entry which is preliminary data.</text>
</comment>
<dbReference type="Proteomes" id="UP000177325">
    <property type="component" value="Unassembled WGS sequence"/>
</dbReference>
<evidence type="ECO:0000313" key="6">
    <source>
        <dbReference type="EMBL" id="OGG84980.1"/>
    </source>
</evidence>
<protein>
    <submittedName>
        <fullName evidence="6">Uncharacterized protein</fullName>
    </submittedName>
</protein>
<dbReference type="GO" id="GO:0005216">
    <property type="term" value="F:monoatomic ion channel activity"/>
    <property type="evidence" value="ECO:0007669"/>
    <property type="project" value="InterPro"/>
</dbReference>
<keyword evidence="2 5" id="KW-0812">Transmembrane</keyword>
<evidence type="ECO:0000256" key="3">
    <source>
        <dbReference type="ARBA" id="ARBA00022989"/>
    </source>
</evidence>
<dbReference type="STRING" id="1798525.A3G90_02855"/>
<keyword evidence="3 5" id="KW-1133">Transmembrane helix</keyword>
<dbReference type="SUPFAM" id="SSF81324">
    <property type="entry name" value="Voltage-gated potassium channels"/>
    <property type="match status" value="1"/>
</dbReference>
<reference evidence="6 7" key="1">
    <citation type="journal article" date="2016" name="Nat. Commun.">
        <title>Thousands of microbial genomes shed light on interconnected biogeochemical processes in an aquifer system.</title>
        <authorList>
            <person name="Anantharaman K."/>
            <person name="Brown C.T."/>
            <person name="Hug L.A."/>
            <person name="Sharon I."/>
            <person name="Castelle C.J."/>
            <person name="Probst A.J."/>
            <person name="Thomas B.C."/>
            <person name="Singh A."/>
            <person name="Wilkins M.J."/>
            <person name="Karaoz U."/>
            <person name="Brodie E.L."/>
            <person name="Williams K.H."/>
            <person name="Hubbard S.S."/>
            <person name="Banfield J.F."/>
        </authorList>
    </citation>
    <scope>NUCLEOTIDE SEQUENCE [LARGE SCALE GENOMIC DNA]</scope>
</reference>
<dbReference type="AlphaFoldDB" id="A0A1F6FGK0"/>
<dbReference type="Gene3D" id="1.20.120.350">
    <property type="entry name" value="Voltage-gated potassium channels. Chain C"/>
    <property type="match status" value="1"/>
</dbReference>
<feature type="transmembrane region" description="Helical" evidence="5">
    <location>
        <begin position="30"/>
        <end position="51"/>
    </location>
</feature>
<sequence>MVVLAFVGAGLLGYEFTAYARPEIVVITVRLDIFIACIFMTDFFLGLFFNTKYTKADYWKKNWLDFISSIPVTADMARALRILRALRALRVISSTLDVYFTRRRYLSIKSKK</sequence>
<comment type="subcellular location">
    <subcellularLocation>
        <location evidence="1">Membrane</location>
        <topology evidence="1">Multi-pass membrane protein</topology>
    </subcellularLocation>
</comment>
<evidence type="ECO:0000256" key="1">
    <source>
        <dbReference type="ARBA" id="ARBA00004141"/>
    </source>
</evidence>
<dbReference type="EMBL" id="MFMM01000001">
    <property type="protein sequence ID" value="OGG84980.1"/>
    <property type="molecule type" value="Genomic_DNA"/>
</dbReference>
<dbReference type="GO" id="GO:0016020">
    <property type="term" value="C:membrane"/>
    <property type="evidence" value="ECO:0007669"/>
    <property type="project" value="UniProtKB-SubCell"/>
</dbReference>
<evidence type="ECO:0000313" key="7">
    <source>
        <dbReference type="Proteomes" id="UP000177325"/>
    </source>
</evidence>
<evidence type="ECO:0000256" key="2">
    <source>
        <dbReference type="ARBA" id="ARBA00022692"/>
    </source>
</evidence>
<dbReference type="InterPro" id="IPR027359">
    <property type="entry name" value="Volt_channel_dom_sf"/>
</dbReference>
<accession>A0A1F6FGK0</accession>
<name>A0A1F6FGK0_9BACT</name>
<gene>
    <name evidence="6" type="ORF">A3G90_02855</name>
</gene>
<evidence type="ECO:0000256" key="4">
    <source>
        <dbReference type="ARBA" id="ARBA00023136"/>
    </source>
</evidence>
<keyword evidence="4 5" id="KW-0472">Membrane</keyword>